<keyword evidence="7" id="KW-1185">Reference proteome</keyword>
<dbReference type="Pfam" id="PF07681">
    <property type="entry name" value="DoxX"/>
    <property type="match status" value="1"/>
</dbReference>
<protein>
    <submittedName>
        <fullName evidence="6">DoxX family membrane protein</fullName>
    </submittedName>
</protein>
<evidence type="ECO:0000256" key="5">
    <source>
        <dbReference type="SAM" id="Phobius"/>
    </source>
</evidence>
<name>A0A845KY26_9FIRM</name>
<feature type="transmembrane region" description="Helical" evidence="5">
    <location>
        <begin position="88"/>
        <end position="112"/>
    </location>
</feature>
<evidence type="ECO:0000256" key="2">
    <source>
        <dbReference type="ARBA" id="ARBA00022692"/>
    </source>
</evidence>
<accession>A0A845KY26</accession>
<dbReference type="EMBL" id="WXEY01000002">
    <property type="protein sequence ID" value="MZP28642.1"/>
    <property type="molecule type" value="Genomic_DNA"/>
</dbReference>
<dbReference type="InterPro" id="IPR032808">
    <property type="entry name" value="DoxX"/>
</dbReference>
<dbReference type="PANTHER" id="PTHR39157">
    <property type="entry name" value="INTEGRAL MEMBRANE PROTEIN-RELATED"/>
    <property type="match status" value="1"/>
</dbReference>
<organism evidence="6 7">
    <name type="scientific">Heliomicrobium undosum</name>
    <dbReference type="NCBI Taxonomy" id="121734"/>
    <lineage>
        <taxon>Bacteria</taxon>
        <taxon>Bacillati</taxon>
        <taxon>Bacillota</taxon>
        <taxon>Clostridia</taxon>
        <taxon>Eubacteriales</taxon>
        <taxon>Heliobacteriaceae</taxon>
        <taxon>Heliomicrobium</taxon>
    </lineage>
</organism>
<reference evidence="6 7" key="1">
    <citation type="submission" date="2020-01" db="EMBL/GenBank/DDBJ databases">
        <title>Whole-genome sequence of Heliobacterium undosum DSM 13378.</title>
        <authorList>
            <person name="Kyndt J.A."/>
            <person name="Meyer T.E."/>
        </authorList>
    </citation>
    <scope>NUCLEOTIDE SEQUENCE [LARGE SCALE GENOMIC DNA]</scope>
    <source>
        <strain evidence="6 7">DSM 13378</strain>
    </source>
</reference>
<proteinExistence type="predicted"/>
<dbReference type="RefSeq" id="WP_161254517.1">
    <property type="nucleotide sequence ID" value="NZ_WXEY01000002.1"/>
</dbReference>
<comment type="caution">
    <text evidence="6">The sequence shown here is derived from an EMBL/GenBank/DDBJ whole genome shotgun (WGS) entry which is preliminary data.</text>
</comment>
<keyword evidence="2 5" id="KW-0812">Transmembrane</keyword>
<evidence type="ECO:0000313" key="7">
    <source>
        <dbReference type="Proteomes" id="UP000463470"/>
    </source>
</evidence>
<dbReference type="PANTHER" id="PTHR39157:SF1">
    <property type="entry name" value="DOXX FAMILY PROTEIN"/>
    <property type="match status" value="1"/>
</dbReference>
<feature type="transmembrane region" description="Helical" evidence="5">
    <location>
        <begin position="132"/>
        <end position="151"/>
    </location>
</feature>
<keyword evidence="4 5" id="KW-0472">Membrane</keyword>
<dbReference type="AlphaFoldDB" id="A0A845KY26"/>
<evidence type="ECO:0000313" key="6">
    <source>
        <dbReference type="EMBL" id="MZP28642.1"/>
    </source>
</evidence>
<gene>
    <name evidence="6" type="ORF">GTO91_02770</name>
</gene>
<evidence type="ECO:0000256" key="4">
    <source>
        <dbReference type="ARBA" id="ARBA00023136"/>
    </source>
</evidence>
<comment type="subcellular location">
    <subcellularLocation>
        <location evidence="1">Membrane</location>
        <topology evidence="1">Multi-pass membrane protein</topology>
    </subcellularLocation>
</comment>
<evidence type="ECO:0000256" key="3">
    <source>
        <dbReference type="ARBA" id="ARBA00022989"/>
    </source>
</evidence>
<keyword evidence="3 5" id="KW-1133">Transmembrane helix</keyword>
<dbReference type="GO" id="GO:0016020">
    <property type="term" value="C:membrane"/>
    <property type="evidence" value="ECO:0007669"/>
    <property type="project" value="UniProtKB-SubCell"/>
</dbReference>
<dbReference type="OrthoDB" id="26941at2"/>
<sequence>MQQWFSNPKLAPLWTVIRFWLGYQWLTSGWGKLNNPAWTGEKAPAAIMGFFKGVLEKAQTGANPEVKAWYADFVSSVAMPNAKFFSYLIPYAEVLAGLGLIVGCLTTIALLGGITMNLNFLWAGTSSTNPQMMLLSLFLLFAGAYSYRYGVDHYLLPWLKQLRTGRNPSAPIPSPQK</sequence>
<evidence type="ECO:0000256" key="1">
    <source>
        <dbReference type="ARBA" id="ARBA00004141"/>
    </source>
</evidence>
<dbReference type="Proteomes" id="UP000463470">
    <property type="component" value="Unassembled WGS sequence"/>
</dbReference>